<name>A0A9Q0QHF7_SALPP</name>
<protein>
    <submittedName>
        <fullName evidence="1">Uncharacterized protein</fullName>
    </submittedName>
</protein>
<accession>A0A9Q0QHF7</accession>
<gene>
    <name evidence="1" type="ORF">OIU79_010932</name>
</gene>
<dbReference type="AlphaFoldDB" id="A0A9Q0QHF7"/>
<evidence type="ECO:0000313" key="2">
    <source>
        <dbReference type="Proteomes" id="UP001151532"/>
    </source>
</evidence>
<comment type="caution">
    <text evidence="1">The sequence shown here is derived from an EMBL/GenBank/DDBJ whole genome shotgun (WGS) entry which is preliminary data.</text>
</comment>
<sequence>MEESGAALLVAWRKRGKAGTVGAAAVWLAVAERSSCYGWVSGEE</sequence>
<proteinExistence type="predicted"/>
<keyword evidence="2" id="KW-1185">Reference proteome</keyword>
<organism evidence="1 2">
    <name type="scientific">Salix purpurea</name>
    <name type="common">Purple osier willow</name>
    <dbReference type="NCBI Taxonomy" id="77065"/>
    <lineage>
        <taxon>Eukaryota</taxon>
        <taxon>Viridiplantae</taxon>
        <taxon>Streptophyta</taxon>
        <taxon>Embryophyta</taxon>
        <taxon>Tracheophyta</taxon>
        <taxon>Spermatophyta</taxon>
        <taxon>Magnoliopsida</taxon>
        <taxon>eudicotyledons</taxon>
        <taxon>Gunneridae</taxon>
        <taxon>Pentapetalae</taxon>
        <taxon>rosids</taxon>
        <taxon>fabids</taxon>
        <taxon>Malpighiales</taxon>
        <taxon>Salicaceae</taxon>
        <taxon>Saliceae</taxon>
        <taxon>Salix</taxon>
    </lineage>
</organism>
<evidence type="ECO:0000313" key="1">
    <source>
        <dbReference type="EMBL" id="KAJ6706386.1"/>
    </source>
</evidence>
<reference evidence="1" key="2">
    <citation type="journal article" date="2023" name="Int. J. Mol. Sci.">
        <title>De Novo Assembly and Annotation of 11 Diverse Shrub Willow (Salix) Genomes Reveals Novel Gene Organization in Sex-Linked Regions.</title>
        <authorList>
            <person name="Hyden B."/>
            <person name="Feng K."/>
            <person name="Yates T.B."/>
            <person name="Jawdy S."/>
            <person name="Cereghino C."/>
            <person name="Smart L.B."/>
            <person name="Muchero W."/>
        </authorList>
    </citation>
    <scope>NUCLEOTIDE SEQUENCE</scope>
    <source>
        <tissue evidence="1">Shoot tip</tissue>
    </source>
</reference>
<dbReference type="Proteomes" id="UP001151532">
    <property type="component" value="Chromosome 3"/>
</dbReference>
<dbReference type="EMBL" id="JAPFFK010000016">
    <property type="protein sequence ID" value="KAJ6706386.1"/>
    <property type="molecule type" value="Genomic_DNA"/>
</dbReference>
<reference evidence="1" key="1">
    <citation type="submission" date="2022-11" db="EMBL/GenBank/DDBJ databases">
        <authorList>
            <person name="Hyden B.L."/>
            <person name="Feng K."/>
            <person name="Yates T."/>
            <person name="Jawdy S."/>
            <person name="Smart L.B."/>
            <person name="Muchero W."/>
        </authorList>
    </citation>
    <scope>NUCLEOTIDE SEQUENCE</scope>
    <source>
        <tissue evidence="1">Shoot tip</tissue>
    </source>
</reference>